<dbReference type="EMBL" id="MQTW01000281">
    <property type="protein sequence ID" value="RYC81071.1"/>
    <property type="molecule type" value="Genomic_DNA"/>
</dbReference>
<proteinExistence type="predicted"/>
<dbReference type="Proteomes" id="UP000290540">
    <property type="component" value="Unassembled WGS sequence"/>
</dbReference>
<protein>
    <submittedName>
        <fullName evidence="1">Uncharacterized protein</fullName>
    </submittedName>
</protein>
<reference evidence="1 2" key="1">
    <citation type="submission" date="2016-12" db="EMBL/GenBank/DDBJ databases">
        <title>Draft genome sequence of Fusarium oxysporum causing rot on Narcissus.</title>
        <authorList>
            <person name="Armitage A.D."/>
            <person name="Taylor A."/>
            <person name="Clarkson J.P."/>
            <person name="Harrison R.J."/>
            <person name="Jackson A.C."/>
        </authorList>
    </citation>
    <scope>NUCLEOTIDE SEQUENCE [LARGE SCALE GENOMIC DNA]</scope>
    <source>
        <strain evidence="1 2">N139</strain>
    </source>
</reference>
<dbReference type="AlphaFoldDB" id="A0A4Q2V2B5"/>
<sequence>MLRVEEKVHDTRVSTKADVAITISDSVMESRRGTAIEKRAVSVGSSIVCWFGRH</sequence>
<comment type="caution">
    <text evidence="1">The sequence shown here is derived from an EMBL/GenBank/DDBJ whole genome shotgun (WGS) entry which is preliminary data.</text>
</comment>
<organism evidence="1 2">
    <name type="scientific">Fusarium oxysporum f. sp. narcissi</name>
    <dbReference type="NCBI Taxonomy" id="451672"/>
    <lineage>
        <taxon>Eukaryota</taxon>
        <taxon>Fungi</taxon>
        <taxon>Dikarya</taxon>
        <taxon>Ascomycota</taxon>
        <taxon>Pezizomycotina</taxon>
        <taxon>Sordariomycetes</taxon>
        <taxon>Hypocreomycetidae</taxon>
        <taxon>Hypocreales</taxon>
        <taxon>Nectriaceae</taxon>
        <taxon>Fusarium</taxon>
        <taxon>Fusarium oxysporum species complex</taxon>
    </lineage>
</organism>
<evidence type="ECO:0000313" key="2">
    <source>
        <dbReference type="Proteomes" id="UP000290540"/>
    </source>
</evidence>
<name>A0A4Q2V2B5_FUSOX</name>
<gene>
    <name evidence="1" type="ORF">BFJ63_vAg16029</name>
</gene>
<evidence type="ECO:0000313" key="1">
    <source>
        <dbReference type="EMBL" id="RYC81071.1"/>
    </source>
</evidence>
<accession>A0A4Q2V2B5</accession>